<dbReference type="Pfam" id="PF09334">
    <property type="entry name" value="tRNA-synt_1g"/>
    <property type="match status" value="1"/>
</dbReference>
<evidence type="ECO:0000256" key="5">
    <source>
        <dbReference type="ARBA" id="ARBA00023146"/>
    </source>
</evidence>
<reference evidence="7" key="1">
    <citation type="journal article" date="2014" name="Front. Microbiol.">
        <title>High frequency of phylogenetically diverse reductive dehalogenase-homologous genes in deep subseafloor sedimentary metagenomes.</title>
        <authorList>
            <person name="Kawai M."/>
            <person name="Futagami T."/>
            <person name="Toyoda A."/>
            <person name="Takaki Y."/>
            <person name="Nishi S."/>
            <person name="Hori S."/>
            <person name="Arai W."/>
            <person name="Tsubouchi T."/>
            <person name="Morono Y."/>
            <person name="Uchiyama I."/>
            <person name="Ito T."/>
            <person name="Fujiyama A."/>
            <person name="Inagaki F."/>
            <person name="Takami H."/>
        </authorList>
    </citation>
    <scope>NUCLEOTIDE SEQUENCE</scope>
    <source>
        <strain evidence="7">Expedition CK06-06</strain>
    </source>
</reference>
<gene>
    <name evidence="7" type="ORF">S01H1_62609</name>
</gene>
<feature type="domain" description="Methionyl/Leucyl tRNA synthetase" evidence="6">
    <location>
        <begin position="6"/>
        <end position="222"/>
    </location>
</feature>
<keyword evidence="3" id="KW-0067">ATP-binding</keyword>
<accession>X0Y2U6</accession>
<proteinExistence type="predicted"/>
<keyword evidence="2" id="KW-0547">Nucleotide-binding</keyword>
<dbReference type="PRINTS" id="PR01041">
    <property type="entry name" value="TRNASYNTHMET"/>
</dbReference>
<dbReference type="EMBL" id="BARS01041135">
    <property type="protein sequence ID" value="GAG41692.1"/>
    <property type="molecule type" value="Genomic_DNA"/>
</dbReference>
<evidence type="ECO:0000256" key="3">
    <source>
        <dbReference type="ARBA" id="ARBA00022840"/>
    </source>
</evidence>
<keyword evidence="4" id="KW-0648">Protein biosynthesis</keyword>
<dbReference type="PANTHER" id="PTHR43326:SF1">
    <property type="entry name" value="METHIONINE--TRNA LIGASE, MITOCHONDRIAL"/>
    <property type="match status" value="1"/>
</dbReference>
<sequence>GCCPEHGTTPVEVAEDNYFFRLSAYQRQIEELLTSGQLQVIPETRRNEVLSFVRRGLADISVSRPATRTGGWGIHVPGDDSQVIYVWIDALINYISGLGFGSGDDWRGWWNDDVEKIHVIGKNVWKFHAVYWPALLLSAGVPLPDKVIVHGFVTAEGRKIGKSLGNAVDPFACVEAFGLDAVRCYLLRAIPPFDDGDFSLGRLRQLYNTDLANGLGNLVSRLLTLCERADFGGFEVPGVPDAPTDYLTALDRY</sequence>
<dbReference type="PANTHER" id="PTHR43326">
    <property type="entry name" value="METHIONYL-TRNA SYNTHETASE"/>
    <property type="match status" value="1"/>
</dbReference>
<dbReference type="AlphaFoldDB" id="X0Y2U6"/>
<evidence type="ECO:0000256" key="4">
    <source>
        <dbReference type="ARBA" id="ARBA00022917"/>
    </source>
</evidence>
<keyword evidence="1" id="KW-0436">Ligase</keyword>
<evidence type="ECO:0000259" key="6">
    <source>
        <dbReference type="Pfam" id="PF09334"/>
    </source>
</evidence>
<keyword evidence="5" id="KW-0030">Aminoacyl-tRNA synthetase</keyword>
<dbReference type="SUPFAM" id="SSF52374">
    <property type="entry name" value="Nucleotidylyl transferase"/>
    <property type="match status" value="1"/>
</dbReference>
<feature type="non-terminal residue" evidence="7">
    <location>
        <position position="253"/>
    </location>
</feature>
<dbReference type="GO" id="GO:0004825">
    <property type="term" value="F:methionine-tRNA ligase activity"/>
    <property type="evidence" value="ECO:0007669"/>
    <property type="project" value="InterPro"/>
</dbReference>
<dbReference type="GO" id="GO:0005524">
    <property type="term" value="F:ATP binding"/>
    <property type="evidence" value="ECO:0007669"/>
    <property type="project" value="UniProtKB-KW"/>
</dbReference>
<name>X0Y2U6_9ZZZZ</name>
<dbReference type="GO" id="GO:0006431">
    <property type="term" value="P:methionyl-tRNA aminoacylation"/>
    <property type="evidence" value="ECO:0007669"/>
    <property type="project" value="InterPro"/>
</dbReference>
<evidence type="ECO:0000313" key="7">
    <source>
        <dbReference type="EMBL" id="GAG41692.1"/>
    </source>
</evidence>
<protein>
    <recommendedName>
        <fullName evidence="6">Methionyl/Leucyl tRNA synthetase domain-containing protein</fullName>
    </recommendedName>
</protein>
<evidence type="ECO:0000256" key="1">
    <source>
        <dbReference type="ARBA" id="ARBA00022598"/>
    </source>
</evidence>
<feature type="non-terminal residue" evidence="7">
    <location>
        <position position="1"/>
    </location>
</feature>
<dbReference type="Gene3D" id="3.40.50.620">
    <property type="entry name" value="HUPs"/>
    <property type="match status" value="1"/>
</dbReference>
<dbReference type="InterPro" id="IPR023457">
    <property type="entry name" value="Met-tRNA_synth_2"/>
</dbReference>
<dbReference type="InterPro" id="IPR015413">
    <property type="entry name" value="Methionyl/Leucyl_tRNA_Synth"/>
</dbReference>
<dbReference type="InterPro" id="IPR033911">
    <property type="entry name" value="MetRS_core"/>
</dbReference>
<comment type="caution">
    <text evidence="7">The sequence shown here is derived from an EMBL/GenBank/DDBJ whole genome shotgun (WGS) entry which is preliminary data.</text>
</comment>
<evidence type="ECO:0000256" key="2">
    <source>
        <dbReference type="ARBA" id="ARBA00022741"/>
    </source>
</evidence>
<organism evidence="7">
    <name type="scientific">marine sediment metagenome</name>
    <dbReference type="NCBI Taxonomy" id="412755"/>
    <lineage>
        <taxon>unclassified sequences</taxon>
        <taxon>metagenomes</taxon>
        <taxon>ecological metagenomes</taxon>
    </lineage>
</organism>
<dbReference type="InterPro" id="IPR014729">
    <property type="entry name" value="Rossmann-like_a/b/a_fold"/>
</dbReference>